<dbReference type="PROSITE" id="PS50206">
    <property type="entry name" value="RHODANESE_3"/>
    <property type="match status" value="1"/>
</dbReference>
<dbReference type="InterPro" id="IPR036873">
    <property type="entry name" value="Rhodanese-like_dom_sf"/>
</dbReference>
<comment type="caution">
    <text evidence="1">The sequence shown here is derived from an EMBL/GenBank/DDBJ whole genome shotgun (WGS) entry which is preliminary data.</text>
</comment>
<dbReference type="InterPro" id="IPR044240">
    <property type="entry name" value="STR4-like"/>
</dbReference>
<dbReference type="PANTHER" id="PTHR47377">
    <property type="entry name" value="RHODANESE-LIKE DOMAIN-CONTAINING PROTEIN 4, CHLOROPLASTIC"/>
    <property type="match status" value="1"/>
</dbReference>
<dbReference type="STRING" id="1793.AWC04_10915"/>
<evidence type="ECO:0000313" key="2">
    <source>
        <dbReference type="Proteomes" id="UP000193484"/>
    </source>
</evidence>
<keyword evidence="1" id="KW-0808">Transferase</keyword>
<gene>
    <name evidence="1" type="ORF">AWC04_10915</name>
</gene>
<dbReference type="PANTHER" id="PTHR47377:SF1">
    <property type="entry name" value="RHODANESE-LIKE DOMAIN-CONTAINING PROTEIN 4, CHLOROPLASTIC"/>
    <property type="match status" value="1"/>
</dbReference>
<dbReference type="Proteomes" id="UP000193484">
    <property type="component" value="Unassembled WGS sequence"/>
</dbReference>
<name>A0A1X1RDA7_MYCFA</name>
<dbReference type="OrthoDB" id="9815890at2"/>
<organism evidence="1 2">
    <name type="scientific">Mycolicibacterium fallax</name>
    <name type="common">Mycobacterium fallax</name>
    <dbReference type="NCBI Taxonomy" id="1793"/>
    <lineage>
        <taxon>Bacteria</taxon>
        <taxon>Bacillati</taxon>
        <taxon>Actinomycetota</taxon>
        <taxon>Actinomycetes</taxon>
        <taxon>Mycobacteriales</taxon>
        <taxon>Mycobacteriaceae</taxon>
        <taxon>Mycolicibacterium</taxon>
    </lineage>
</organism>
<dbReference type="RefSeq" id="WP_085095996.1">
    <property type="nucleotide sequence ID" value="NZ_AP022603.1"/>
</dbReference>
<evidence type="ECO:0000313" key="1">
    <source>
        <dbReference type="EMBL" id="ORV03136.1"/>
    </source>
</evidence>
<protein>
    <submittedName>
        <fullName evidence="1">Sulfurtransferase</fullName>
    </submittedName>
</protein>
<dbReference type="Pfam" id="PF00581">
    <property type="entry name" value="Rhodanese"/>
    <property type="match status" value="1"/>
</dbReference>
<keyword evidence="2" id="KW-1185">Reference proteome</keyword>
<dbReference type="InterPro" id="IPR001763">
    <property type="entry name" value="Rhodanese-like_dom"/>
</dbReference>
<dbReference type="Gene3D" id="3.40.250.10">
    <property type="entry name" value="Rhodanese-like domain"/>
    <property type="match status" value="1"/>
</dbReference>
<sequence length="137" mass="14669">MSYAGDLSPEQSWKLLQENPDAALVDVRTAAEWSFVGVPDVSELDRDVVFVQWNRSDGTHNDNFLADLAAAGITPGERPVIFLCRSGGRSVAAAELATAAGIGPSYNLLDGFEGELDAHSHRGADGWKSAGLPWRQS</sequence>
<dbReference type="EMBL" id="LQOJ01000039">
    <property type="protein sequence ID" value="ORV03136.1"/>
    <property type="molecule type" value="Genomic_DNA"/>
</dbReference>
<dbReference type="SMART" id="SM00450">
    <property type="entry name" value="RHOD"/>
    <property type="match status" value="1"/>
</dbReference>
<reference evidence="1 2" key="1">
    <citation type="submission" date="2016-01" db="EMBL/GenBank/DDBJ databases">
        <title>The new phylogeny of the genus Mycobacterium.</title>
        <authorList>
            <person name="Tarcisio F."/>
            <person name="Conor M."/>
            <person name="Antonella G."/>
            <person name="Elisabetta G."/>
            <person name="Giulia F.S."/>
            <person name="Sara T."/>
            <person name="Anna F."/>
            <person name="Clotilde B."/>
            <person name="Roberto B."/>
            <person name="Veronica D.S."/>
            <person name="Fabio R."/>
            <person name="Monica P."/>
            <person name="Olivier J."/>
            <person name="Enrico T."/>
            <person name="Nicola S."/>
        </authorList>
    </citation>
    <scope>NUCLEOTIDE SEQUENCE [LARGE SCALE GENOMIC DNA]</scope>
    <source>
        <strain evidence="1 2">DSM 44179</strain>
    </source>
</reference>
<accession>A0A1X1RDA7</accession>
<dbReference type="AlphaFoldDB" id="A0A1X1RDA7"/>
<dbReference type="SUPFAM" id="SSF52821">
    <property type="entry name" value="Rhodanese/Cell cycle control phosphatase"/>
    <property type="match status" value="1"/>
</dbReference>
<proteinExistence type="predicted"/>
<dbReference type="GO" id="GO:0016740">
    <property type="term" value="F:transferase activity"/>
    <property type="evidence" value="ECO:0007669"/>
    <property type="project" value="UniProtKB-KW"/>
</dbReference>